<proteinExistence type="predicted"/>
<dbReference type="Proteomes" id="UP000319619">
    <property type="component" value="Unassembled WGS sequence"/>
</dbReference>
<dbReference type="InterPro" id="IPR036291">
    <property type="entry name" value="NAD(P)-bd_dom_sf"/>
</dbReference>
<sequence>MDIKGKTVLVLGGWGLVGAAICRRLYEEKPGKIIVASLNKQEAEDACRVYSEEATDIEFTCESGDIFVREEFRYLHREAVLSDPHKRHRLMLDSVEKLSEEILTESTLYRIIEKHKPHLIIDCVNSATGLAYQDAFSGSARVIKEMDRARAEGELTDELQTEIERLLSCMPVPQLIRHIEILKATLSRFKVQSYLKIGTTGTGGMGLNIPYTHSEERPSRVLMAKSAMGGAQSLLLMLLGRTPIETAVSEIKPAAAIAWKSIGYGPITKGGNPIPIVDCPPENAVTLENTFDPKMPDQGLRTRRTLESVYIDTGENGTFSYGEFYALTSIGQMEFVTPEEIADYSLMEIKGASSGYDVISALDASVLGPTYRAGAMRDSALQIMRDLQKKHHTESVAFELLGPPRLSKLLYEVYLLQKVCGSLSAVVKSSPRELSESVEAYISKKQNIRSQILSIGIPILLSDGKSMLRGPEVKIPSSKVEDRFKISPEKIDDWANAGWIDLREKNFAQWQERLTEIKTEIDSLPSDETSSAYHWHKAYWGQGSDALDPGKIVAWVFVKKEGEVGGARIKR</sequence>
<evidence type="ECO:0000313" key="1">
    <source>
        <dbReference type="EMBL" id="TKJ40312.1"/>
    </source>
</evidence>
<name>A0A532UZI5_UNCL8</name>
<gene>
    <name evidence="1" type="ORF">CEE37_08275</name>
</gene>
<dbReference type="SUPFAM" id="SSF51735">
    <property type="entry name" value="NAD(P)-binding Rossmann-fold domains"/>
    <property type="match status" value="1"/>
</dbReference>
<dbReference type="EMBL" id="NJBN01000005">
    <property type="protein sequence ID" value="TKJ40312.1"/>
    <property type="molecule type" value="Genomic_DNA"/>
</dbReference>
<organism evidence="1 2">
    <name type="scientific">candidate division LCP-89 bacterium B3_LCP</name>
    <dbReference type="NCBI Taxonomy" id="2012998"/>
    <lineage>
        <taxon>Bacteria</taxon>
        <taxon>Pseudomonadati</taxon>
        <taxon>Bacteria division LCP-89</taxon>
    </lineage>
</organism>
<accession>A0A532UZI5</accession>
<evidence type="ECO:0000313" key="2">
    <source>
        <dbReference type="Proteomes" id="UP000319619"/>
    </source>
</evidence>
<dbReference type="Gene3D" id="3.40.50.720">
    <property type="entry name" value="NAD(P)-binding Rossmann-like Domain"/>
    <property type="match status" value="1"/>
</dbReference>
<reference evidence="1 2" key="1">
    <citation type="submission" date="2017-06" db="EMBL/GenBank/DDBJ databases">
        <title>Novel microbial phyla capable of carbon fixation and sulfur reduction in deep-sea sediments.</title>
        <authorList>
            <person name="Huang J."/>
            <person name="Baker B."/>
            <person name="Wang Y."/>
        </authorList>
    </citation>
    <scope>NUCLEOTIDE SEQUENCE [LARGE SCALE GENOMIC DNA]</scope>
    <source>
        <strain evidence="1">B3_LCP</strain>
    </source>
</reference>
<comment type="caution">
    <text evidence="1">The sequence shown here is derived from an EMBL/GenBank/DDBJ whole genome shotgun (WGS) entry which is preliminary data.</text>
</comment>
<protein>
    <submittedName>
        <fullName evidence="1">Short-chain dehydrogenase</fullName>
    </submittedName>
</protein>
<dbReference type="AlphaFoldDB" id="A0A532UZI5"/>